<keyword evidence="4" id="KW-0732">Signal</keyword>
<dbReference type="RefSeq" id="WP_122895968.1">
    <property type="nucleotide sequence ID" value="NZ_RHIB01000001.1"/>
</dbReference>
<keyword evidence="3" id="KW-0472">Membrane</keyword>
<proteinExistence type="predicted"/>
<evidence type="ECO:0000256" key="3">
    <source>
        <dbReference type="SAM" id="Phobius"/>
    </source>
</evidence>
<evidence type="ECO:0000313" key="6">
    <source>
        <dbReference type="EMBL" id="RNA68443.1"/>
    </source>
</evidence>
<evidence type="ECO:0000256" key="4">
    <source>
        <dbReference type="SAM" id="SignalP"/>
    </source>
</evidence>
<evidence type="ECO:0000259" key="5">
    <source>
        <dbReference type="Pfam" id="PF14257"/>
    </source>
</evidence>
<gene>
    <name evidence="6" type="ORF">EBO34_00235</name>
</gene>
<keyword evidence="1" id="KW-0175">Coiled coil</keyword>
<protein>
    <submittedName>
        <fullName evidence="6">DUF4349 domain-containing protein</fullName>
    </submittedName>
</protein>
<keyword evidence="3" id="KW-1133">Transmembrane helix</keyword>
<dbReference type="EMBL" id="RHIB01000001">
    <property type="protein sequence ID" value="RNA68443.1"/>
    <property type="molecule type" value="Genomic_DNA"/>
</dbReference>
<keyword evidence="7" id="KW-1185">Reference proteome</keyword>
<dbReference type="InterPro" id="IPR025645">
    <property type="entry name" value="DUF4349"/>
</dbReference>
<feature type="chain" id="PRO_5038816670" evidence="4">
    <location>
        <begin position="24"/>
        <end position="299"/>
    </location>
</feature>
<dbReference type="AlphaFoldDB" id="A0A3M7TSM4"/>
<reference evidence="6 7" key="1">
    <citation type="submission" date="2018-10" db="EMBL/GenBank/DDBJ databases">
        <title>Bacillus Keqinensis sp. nov., a moderately halophilic bacterium isolated from a saline-alkaline lake.</title>
        <authorList>
            <person name="Wang H."/>
        </authorList>
    </citation>
    <scope>NUCLEOTIDE SEQUENCE [LARGE SCALE GENOMIC DNA]</scope>
    <source>
        <strain evidence="6 7">KQ-3</strain>
    </source>
</reference>
<accession>A0A3M7TSM4</accession>
<feature type="transmembrane region" description="Helical" evidence="3">
    <location>
        <begin position="257"/>
        <end position="290"/>
    </location>
</feature>
<dbReference type="OrthoDB" id="5381491at2"/>
<sequence length="299" mass="33360">MNRKMVLLLGALLLLFTACSNRTQDERMDSYTESDMAAQDDSAGFSGEAGYDGAEEMDMEEMETAQNSESSQMIIYNGDLSIEVSNFDTAQAAIQEEAESLGGFVVQSSVHQRRTTDDRSGNMTIRIPQEHFFPFMNNIESSSTRVLEKTSNGNDVTEEFVDLESRLRSQEILEERLLSFLDGAENTEDLLEISRDLSEVQAEIEHLQGRINYLENHVALSTVYIHIQERAVPSIQDRETLNTFERAQSLFMDTVNVIISIFSGLIVFLIGLSPVIVPLVIGAGAIYLFIIKKSSDTSA</sequence>
<feature type="region of interest" description="Disordered" evidence="2">
    <location>
        <begin position="27"/>
        <end position="51"/>
    </location>
</feature>
<dbReference type="PROSITE" id="PS51257">
    <property type="entry name" value="PROKAR_LIPOPROTEIN"/>
    <property type="match status" value="1"/>
</dbReference>
<feature type="signal peptide" evidence="4">
    <location>
        <begin position="1"/>
        <end position="23"/>
    </location>
</feature>
<evidence type="ECO:0000256" key="1">
    <source>
        <dbReference type="SAM" id="Coils"/>
    </source>
</evidence>
<comment type="caution">
    <text evidence="6">The sequence shown here is derived from an EMBL/GenBank/DDBJ whole genome shotgun (WGS) entry which is preliminary data.</text>
</comment>
<feature type="coiled-coil region" evidence="1">
    <location>
        <begin position="190"/>
        <end position="217"/>
    </location>
</feature>
<organism evidence="6 7">
    <name type="scientific">Alteribacter keqinensis</name>
    <dbReference type="NCBI Taxonomy" id="2483800"/>
    <lineage>
        <taxon>Bacteria</taxon>
        <taxon>Bacillati</taxon>
        <taxon>Bacillota</taxon>
        <taxon>Bacilli</taxon>
        <taxon>Bacillales</taxon>
        <taxon>Bacillaceae</taxon>
        <taxon>Alteribacter</taxon>
    </lineage>
</organism>
<evidence type="ECO:0000256" key="2">
    <source>
        <dbReference type="SAM" id="MobiDB-lite"/>
    </source>
</evidence>
<feature type="domain" description="DUF4349" evidence="5">
    <location>
        <begin position="72"/>
        <end position="286"/>
    </location>
</feature>
<name>A0A3M7TSM4_9BACI</name>
<evidence type="ECO:0000313" key="7">
    <source>
        <dbReference type="Proteomes" id="UP000278746"/>
    </source>
</evidence>
<dbReference type="Pfam" id="PF14257">
    <property type="entry name" value="DUF4349"/>
    <property type="match status" value="1"/>
</dbReference>
<keyword evidence="3" id="KW-0812">Transmembrane</keyword>
<dbReference type="Proteomes" id="UP000278746">
    <property type="component" value="Unassembled WGS sequence"/>
</dbReference>